<protein>
    <submittedName>
        <fullName evidence="2">Uncharacterized protein</fullName>
    </submittedName>
</protein>
<keyword evidence="1" id="KW-0732">Signal</keyword>
<dbReference type="EMBL" id="SOCP01000001">
    <property type="protein sequence ID" value="TDV57558.1"/>
    <property type="molecule type" value="Genomic_DNA"/>
</dbReference>
<dbReference type="OrthoDB" id="7671932at2"/>
<reference evidence="2 3" key="1">
    <citation type="submission" date="2019-03" db="EMBL/GenBank/DDBJ databases">
        <title>Genomic Encyclopedia of Archaeal and Bacterial Type Strains, Phase II (KMG-II): from individual species to whole genera.</title>
        <authorList>
            <person name="Goeker M."/>
        </authorList>
    </citation>
    <scope>NUCLEOTIDE SEQUENCE [LARGE SCALE GENOMIC DNA]</scope>
    <source>
        <strain evidence="2 3">DSM 45499</strain>
    </source>
</reference>
<dbReference type="AlphaFoldDB" id="A0A4R7W5Z5"/>
<gene>
    <name evidence="2" type="ORF">CLV71_101429</name>
</gene>
<evidence type="ECO:0000256" key="1">
    <source>
        <dbReference type="SAM" id="SignalP"/>
    </source>
</evidence>
<evidence type="ECO:0000313" key="2">
    <source>
        <dbReference type="EMBL" id="TDV57558.1"/>
    </source>
</evidence>
<comment type="caution">
    <text evidence="2">The sequence shown here is derived from an EMBL/GenBank/DDBJ whole genome shotgun (WGS) entry which is preliminary data.</text>
</comment>
<keyword evidence="3" id="KW-1185">Reference proteome</keyword>
<name>A0A4R7W5Z5_9PSEU</name>
<feature type="signal peptide" evidence="1">
    <location>
        <begin position="1"/>
        <end position="30"/>
    </location>
</feature>
<dbReference type="Proteomes" id="UP000294927">
    <property type="component" value="Unassembled WGS sequence"/>
</dbReference>
<organism evidence="2 3">
    <name type="scientific">Actinophytocola oryzae</name>
    <dbReference type="NCBI Taxonomy" id="502181"/>
    <lineage>
        <taxon>Bacteria</taxon>
        <taxon>Bacillati</taxon>
        <taxon>Actinomycetota</taxon>
        <taxon>Actinomycetes</taxon>
        <taxon>Pseudonocardiales</taxon>
        <taxon>Pseudonocardiaceae</taxon>
    </lineage>
</organism>
<proteinExistence type="predicted"/>
<evidence type="ECO:0000313" key="3">
    <source>
        <dbReference type="Proteomes" id="UP000294927"/>
    </source>
</evidence>
<feature type="chain" id="PRO_5039071722" evidence="1">
    <location>
        <begin position="31"/>
        <end position="176"/>
    </location>
</feature>
<accession>A0A4R7W5Z5</accession>
<dbReference type="RefSeq" id="WP_133900810.1">
    <property type="nucleotide sequence ID" value="NZ_SOCP01000001.1"/>
</dbReference>
<sequence>MTVSTTLRDVGFALACAVAATGLTSGVAAAGPDDHVPLSVDRADCESIPSEHDPAVIRVVHDVGVELGASDKVMLAAFEAGWVESHMNNLPCGDQDSLGVFQQRPSQGWGTTEQIMDVEYAATKFFDEAIRNEPLHPDDTSGLLAQSVQHSCCPERYDQAEDKARAMLAELGGTRL</sequence>